<dbReference type="PANTHER" id="PTHR35894:SF1">
    <property type="entry name" value="PHOSPHORIBULOKINASE _ URIDINE KINASE FAMILY"/>
    <property type="match status" value="1"/>
</dbReference>
<organism evidence="2">
    <name type="scientific">sediment metagenome</name>
    <dbReference type="NCBI Taxonomy" id="749907"/>
    <lineage>
        <taxon>unclassified sequences</taxon>
        <taxon>metagenomes</taxon>
        <taxon>ecological metagenomes</taxon>
    </lineage>
</organism>
<dbReference type="AlphaFoldDB" id="D9PKL3"/>
<dbReference type="PANTHER" id="PTHR35894">
    <property type="entry name" value="GENERAL SECRETION PATHWAY PROTEIN A-RELATED"/>
    <property type="match status" value="1"/>
</dbReference>
<reference evidence="2" key="1">
    <citation type="submission" date="2010-07" db="EMBL/GenBank/DDBJ databases">
        <authorList>
            <consortium name="CONSOLIDER consortium CSD2007-00005"/>
            <person name="Guazzaroni M.-E."/>
            <person name="Richter M."/>
            <person name="Garcia-Salamanca A."/>
            <person name="Yarza P."/>
            <person name="Ferrer M."/>
        </authorList>
    </citation>
    <scope>NUCLEOTIDE SEQUENCE</scope>
</reference>
<comment type="caution">
    <text evidence="2">The sequence shown here is derived from an EMBL/GenBank/DDBJ whole genome shotgun (WGS) entry which is preliminary data.</text>
</comment>
<dbReference type="Pfam" id="PF13401">
    <property type="entry name" value="AAA_22"/>
    <property type="match status" value="1"/>
</dbReference>
<dbReference type="EMBL" id="ADZX01000625">
    <property type="protein sequence ID" value="EFK95903.1"/>
    <property type="molecule type" value="Genomic_DNA"/>
</dbReference>
<evidence type="ECO:0000259" key="1">
    <source>
        <dbReference type="Pfam" id="PF13401"/>
    </source>
</evidence>
<dbReference type="InterPro" id="IPR049945">
    <property type="entry name" value="AAA_22"/>
</dbReference>
<accession>D9PKL3</accession>
<dbReference type="Gene3D" id="3.40.50.300">
    <property type="entry name" value="P-loop containing nucleotide triphosphate hydrolases"/>
    <property type="match status" value="1"/>
</dbReference>
<evidence type="ECO:0000313" key="2">
    <source>
        <dbReference type="EMBL" id="EFK95903.1"/>
    </source>
</evidence>
<feature type="domain" description="ORC1/DEAH AAA+ ATPase" evidence="1">
    <location>
        <begin position="42"/>
        <end position="71"/>
    </location>
</feature>
<reference evidence="2" key="2">
    <citation type="journal article" date="2011" name="Microb. Ecol.">
        <title>Taxonomic and Functional Metagenomic Profiling of the Microbial Community in the Anoxic Sediment of a Sub-saline Shallow Lake (Laguna de Carrizo, Central Spain).</title>
        <authorList>
            <person name="Ferrer M."/>
            <person name="Guazzaroni M.E."/>
            <person name="Richter M."/>
            <person name="Garcia-Salamanca A."/>
            <person name="Yarza P."/>
            <person name="Suarez-Suarez A."/>
            <person name="Solano J."/>
            <person name="Alcaide M."/>
            <person name="van Dillewijn P."/>
            <person name="Molina-Henares M.A."/>
            <person name="Lopez-Cortes N."/>
            <person name="Al-Ramahi Y."/>
            <person name="Guerrero C."/>
            <person name="Acosta A."/>
            <person name="de Eugenio L.I."/>
            <person name="Martinez V."/>
            <person name="Marques S."/>
            <person name="Rojo F."/>
            <person name="Santero E."/>
            <person name="Genilloud O."/>
            <person name="Perez-Perez J."/>
            <person name="Rossello-Mora R."/>
            <person name="Ramos J.L."/>
        </authorList>
    </citation>
    <scope>NUCLEOTIDE SEQUENCE</scope>
</reference>
<gene>
    <name evidence="2" type="ORF">LDC_2082</name>
</gene>
<dbReference type="InterPro" id="IPR052026">
    <property type="entry name" value="ExeA_AAA_ATPase_DNA-bind"/>
</dbReference>
<dbReference type="InterPro" id="IPR027417">
    <property type="entry name" value="P-loop_NTPase"/>
</dbReference>
<feature type="non-terminal residue" evidence="2">
    <location>
        <position position="86"/>
    </location>
</feature>
<dbReference type="SUPFAM" id="SSF52540">
    <property type="entry name" value="P-loop containing nucleoside triphosphate hydrolases"/>
    <property type="match status" value="1"/>
</dbReference>
<dbReference type="GO" id="GO:0016887">
    <property type="term" value="F:ATP hydrolysis activity"/>
    <property type="evidence" value="ECO:0007669"/>
    <property type="project" value="InterPro"/>
</dbReference>
<proteinExistence type="predicted"/>
<protein>
    <submittedName>
        <fullName evidence="2">ATPase and membrane protein</fullName>
    </submittedName>
</protein>
<sequence length="86" mass="9511">MYESYYGFSGKPFNLTPDSDFFFASQKHEEALNRLLVSISERNGFAVITGEIGAGKTTVCRALLNKLDPTTKVALVLNTHLGKKEL</sequence>
<name>D9PKL3_9ZZZZ</name>